<dbReference type="OrthoDB" id="2563506at2759"/>
<reference evidence="2" key="1">
    <citation type="submission" date="2016-05" db="EMBL/GenBank/DDBJ databases">
        <title>Comparative genomics of biotechnologically important yeasts.</title>
        <authorList>
            <consortium name="DOE Joint Genome Institute"/>
            <person name="Riley R."/>
            <person name="Haridas S."/>
            <person name="Wolfe K.H."/>
            <person name="Lopes M.R."/>
            <person name="Hittinger C.T."/>
            <person name="Goker M."/>
            <person name="Salamov A."/>
            <person name="Wisecaver J."/>
            <person name="Long T.M."/>
            <person name="Aerts A.L."/>
            <person name="Barry K."/>
            <person name="Choi C."/>
            <person name="Clum A."/>
            <person name="Coughlan A.Y."/>
            <person name="Deshpande S."/>
            <person name="Douglass A.P."/>
            <person name="Hanson S.J."/>
            <person name="Klenk H.-P."/>
            <person name="Labutti K."/>
            <person name="Lapidus A."/>
            <person name="Lindquist E."/>
            <person name="Lipzen A."/>
            <person name="Meier-Kolthoff J.P."/>
            <person name="Ohm R.A."/>
            <person name="Otillar R.P."/>
            <person name="Pangilinan J."/>
            <person name="Peng Y."/>
            <person name="Rokas A."/>
            <person name="Rosa C.A."/>
            <person name="Scheuner C."/>
            <person name="Sibirny A.A."/>
            <person name="Slot J.C."/>
            <person name="Stielow J.B."/>
            <person name="Sun H."/>
            <person name="Kurtzman C.P."/>
            <person name="Blackwell M."/>
            <person name="Grigoriev I.V."/>
            <person name="Jeffries T.W."/>
        </authorList>
    </citation>
    <scope>NUCLEOTIDE SEQUENCE [LARGE SCALE GENOMIC DNA]</scope>
    <source>
        <strain evidence="2">NRRL Y-1933</strain>
    </source>
</reference>
<keyword evidence="2" id="KW-1185">Reference proteome</keyword>
<proteinExistence type="predicted"/>
<dbReference type="RefSeq" id="XP_020078419.1">
    <property type="nucleotide sequence ID" value="XM_020220355.1"/>
</dbReference>
<protein>
    <submittedName>
        <fullName evidence="1">Uncharacterized protein</fullName>
    </submittedName>
</protein>
<accession>A0A1E4RPZ8</accession>
<gene>
    <name evidence="1" type="ORF">HYPBUDRAFT_151153</name>
</gene>
<dbReference type="EMBL" id="KV454538">
    <property type="protein sequence ID" value="ODV69352.1"/>
    <property type="molecule type" value="Genomic_DNA"/>
</dbReference>
<dbReference type="InterPro" id="IPR024368">
    <property type="entry name" value="Ecl1/2/3"/>
</dbReference>
<dbReference type="Pfam" id="PF12855">
    <property type="entry name" value="Ecl1"/>
    <property type="match status" value="1"/>
</dbReference>
<evidence type="ECO:0000313" key="2">
    <source>
        <dbReference type="Proteomes" id="UP000095085"/>
    </source>
</evidence>
<sequence>MSDTDFAFNNYCIACDKLCPTNSIYCSESCKAIDEQQSSSIIDQSHHSHHHQEQSLDYNDEVNDMVSPLLTPSLYQHYNNNYATANNVNDSPLLLSSKNYQHEDSSDVNYFDLNYLVSQYSNATSSTNIADHLPSTSHNYRKWLTACL</sequence>
<organism evidence="1 2">
    <name type="scientific">Hyphopichia burtonii NRRL Y-1933</name>
    <dbReference type="NCBI Taxonomy" id="984485"/>
    <lineage>
        <taxon>Eukaryota</taxon>
        <taxon>Fungi</taxon>
        <taxon>Dikarya</taxon>
        <taxon>Ascomycota</taxon>
        <taxon>Saccharomycotina</taxon>
        <taxon>Pichiomycetes</taxon>
        <taxon>Debaryomycetaceae</taxon>
        <taxon>Hyphopichia</taxon>
    </lineage>
</organism>
<name>A0A1E4RPZ8_9ASCO</name>
<dbReference type="Proteomes" id="UP000095085">
    <property type="component" value="Unassembled WGS sequence"/>
</dbReference>
<evidence type="ECO:0000313" key="1">
    <source>
        <dbReference type="EMBL" id="ODV69352.1"/>
    </source>
</evidence>
<dbReference type="GeneID" id="30994905"/>
<dbReference type="AlphaFoldDB" id="A0A1E4RPZ8"/>